<dbReference type="EMBL" id="BAABDJ010000007">
    <property type="protein sequence ID" value="GAA4003040.1"/>
    <property type="molecule type" value="Genomic_DNA"/>
</dbReference>
<dbReference type="Proteomes" id="UP001500567">
    <property type="component" value="Unassembled WGS sequence"/>
</dbReference>
<evidence type="ECO:0000313" key="2">
    <source>
        <dbReference type="Proteomes" id="UP001500567"/>
    </source>
</evidence>
<reference evidence="2" key="1">
    <citation type="journal article" date="2019" name="Int. J. Syst. Evol. Microbiol.">
        <title>The Global Catalogue of Microorganisms (GCM) 10K type strain sequencing project: providing services to taxonomists for standard genome sequencing and annotation.</title>
        <authorList>
            <consortium name="The Broad Institute Genomics Platform"/>
            <consortium name="The Broad Institute Genome Sequencing Center for Infectious Disease"/>
            <person name="Wu L."/>
            <person name="Ma J."/>
        </authorList>
    </citation>
    <scope>NUCLEOTIDE SEQUENCE [LARGE SCALE GENOMIC DNA]</scope>
    <source>
        <strain evidence="2">JCM 17224</strain>
    </source>
</reference>
<comment type="caution">
    <text evidence="1">The sequence shown here is derived from an EMBL/GenBank/DDBJ whole genome shotgun (WGS) entry which is preliminary data.</text>
</comment>
<protein>
    <submittedName>
        <fullName evidence="1">Uncharacterized protein</fullName>
    </submittedName>
</protein>
<organism evidence="1 2">
    <name type="scientific">Hymenobacter fastidiosus</name>
    <dbReference type="NCBI Taxonomy" id="486264"/>
    <lineage>
        <taxon>Bacteria</taxon>
        <taxon>Pseudomonadati</taxon>
        <taxon>Bacteroidota</taxon>
        <taxon>Cytophagia</taxon>
        <taxon>Cytophagales</taxon>
        <taxon>Hymenobacteraceae</taxon>
        <taxon>Hymenobacter</taxon>
    </lineage>
</organism>
<name>A0ABP7RWL7_9BACT</name>
<gene>
    <name evidence="1" type="ORF">GCM10022408_13190</name>
</gene>
<sequence length="83" mass="9637">MLYLHELQTDTQRFPLFKSTSDHILLDFVTDPTLANFCSVGLLYIAEVMVRVIEEVIMKDSAIYPFVGTRNDGMRLIVADRRW</sequence>
<keyword evidence="2" id="KW-1185">Reference proteome</keyword>
<proteinExistence type="predicted"/>
<accession>A0ABP7RWL7</accession>
<evidence type="ECO:0000313" key="1">
    <source>
        <dbReference type="EMBL" id="GAA4003040.1"/>
    </source>
</evidence>